<dbReference type="PANTHER" id="PTHR46384:SF1">
    <property type="entry name" value="MOTILE SPERM DOMAIN-CONTAINING PROTEIN 2"/>
    <property type="match status" value="1"/>
</dbReference>
<proteinExistence type="predicted"/>
<dbReference type="Pfam" id="PF00650">
    <property type="entry name" value="CRAL_TRIO"/>
    <property type="match status" value="1"/>
</dbReference>
<dbReference type="InterPro" id="IPR036273">
    <property type="entry name" value="CRAL/TRIO_N_dom_sf"/>
</dbReference>
<dbReference type="Ensembl" id="ENSPKIT00000012318.1">
    <property type="protein sequence ID" value="ENSPKIP00000031472.1"/>
    <property type="gene ID" value="ENSPKIG00000011938.1"/>
</dbReference>
<feature type="compositionally biased region" description="Polar residues" evidence="1">
    <location>
        <begin position="244"/>
        <end position="261"/>
    </location>
</feature>
<reference evidence="3" key="2">
    <citation type="submission" date="2025-09" db="UniProtKB">
        <authorList>
            <consortium name="Ensembl"/>
        </authorList>
    </citation>
    <scope>IDENTIFICATION</scope>
</reference>
<dbReference type="SUPFAM" id="SSF46938">
    <property type="entry name" value="CRAL/TRIO N-terminal domain"/>
    <property type="match status" value="1"/>
</dbReference>
<reference evidence="3" key="1">
    <citation type="submission" date="2025-08" db="UniProtKB">
        <authorList>
            <consortium name="Ensembl"/>
        </authorList>
    </citation>
    <scope>IDENTIFICATION</scope>
</reference>
<name>A0A3B3SL71_9TELE</name>
<evidence type="ECO:0000259" key="2">
    <source>
        <dbReference type="PROSITE" id="PS50191"/>
    </source>
</evidence>
<evidence type="ECO:0000256" key="1">
    <source>
        <dbReference type="SAM" id="MobiDB-lite"/>
    </source>
</evidence>
<dbReference type="SUPFAM" id="SSF52087">
    <property type="entry name" value="CRAL/TRIO domain"/>
    <property type="match status" value="1"/>
</dbReference>
<dbReference type="CDD" id="cd00170">
    <property type="entry name" value="SEC14"/>
    <property type="match status" value="1"/>
</dbReference>
<dbReference type="GO" id="GO:0012505">
    <property type="term" value="C:endomembrane system"/>
    <property type="evidence" value="ECO:0007669"/>
    <property type="project" value="TreeGrafter"/>
</dbReference>
<organism evidence="3 4">
    <name type="scientific">Paramormyrops kingsleyae</name>
    <dbReference type="NCBI Taxonomy" id="1676925"/>
    <lineage>
        <taxon>Eukaryota</taxon>
        <taxon>Metazoa</taxon>
        <taxon>Chordata</taxon>
        <taxon>Craniata</taxon>
        <taxon>Vertebrata</taxon>
        <taxon>Euteleostomi</taxon>
        <taxon>Actinopterygii</taxon>
        <taxon>Neopterygii</taxon>
        <taxon>Teleostei</taxon>
        <taxon>Osteoglossocephala</taxon>
        <taxon>Osteoglossomorpha</taxon>
        <taxon>Osteoglossiformes</taxon>
        <taxon>Mormyridae</taxon>
        <taxon>Paramormyrops</taxon>
    </lineage>
</organism>
<evidence type="ECO:0000313" key="3">
    <source>
        <dbReference type="Ensembl" id="ENSPKIP00000031472.1"/>
    </source>
</evidence>
<sequence>MVYIILEIELIQYECQNETVISADACDRYDRRDLEQLESDDWLVDAYLTWQHYAVDRTIKMIDESFHWRKAFQLNDITESCVPKWTFETGAIYLHGYDKEGNKLFWFNISRHVKDAKTMQDKKQYVAFWLEQHVKQHRGKPLTVVFDMSDSGVRNIDLEFVKYIISCFRTYYPKLLSKMILYEMPWIMNAAWKIIKSWLDADSIEKLKFVSKNEVEIYISPDNLPPHMGGTDPFKYSYPPLPDDSSQFLVSENGPSDSAVENSRIHGKD</sequence>
<keyword evidence="4" id="KW-1185">Reference proteome</keyword>
<dbReference type="AlphaFoldDB" id="A0A3B3SL71"/>
<feature type="domain" description="CRAL-TRIO" evidence="2">
    <location>
        <begin position="94"/>
        <end position="236"/>
    </location>
</feature>
<protein>
    <submittedName>
        <fullName evidence="3">Motile sperm domain containing 2</fullName>
    </submittedName>
</protein>
<dbReference type="PROSITE" id="PS50191">
    <property type="entry name" value="CRAL_TRIO"/>
    <property type="match status" value="1"/>
</dbReference>
<dbReference type="PANTHER" id="PTHR46384">
    <property type="entry name" value="MOTILE SPERM DOMAIN-CONTAINING PROTEIN 2"/>
    <property type="match status" value="1"/>
</dbReference>
<dbReference type="InterPro" id="IPR036865">
    <property type="entry name" value="CRAL-TRIO_dom_sf"/>
</dbReference>
<accession>A0A3B3SL71</accession>
<dbReference type="GeneTree" id="ENSGT00390000016713"/>
<dbReference type="InterPro" id="IPR053012">
    <property type="entry name" value="ER-organelle_contact"/>
</dbReference>
<dbReference type="STRING" id="1676925.ENSPKIP00000031472"/>
<evidence type="ECO:0000313" key="4">
    <source>
        <dbReference type="Proteomes" id="UP000261540"/>
    </source>
</evidence>
<dbReference type="InterPro" id="IPR001251">
    <property type="entry name" value="CRAL-TRIO_dom"/>
</dbReference>
<dbReference type="Proteomes" id="UP000261540">
    <property type="component" value="Unplaced"/>
</dbReference>
<dbReference type="Gene3D" id="3.40.525.10">
    <property type="entry name" value="CRAL-TRIO lipid binding domain"/>
    <property type="match status" value="1"/>
</dbReference>
<dbReference type="SMART" id="SM00516">
    <property type="entry name" value="SEC14"/>
    <property type="match status" value="1"/>
</dbReference>
<feature type="region of interest" description="Disordered" evidence="1">
    <location>
        <begin position="230"/>
        <end position="269"/>
    </location>
</feature>
<dbReference type="GO" id="GO:0140284">
    <property type="term" value="C:endoplasmic reticulum-endosome membrane contact site"/>
    <property type="evidence" value="ECO:0007669"/>
    <property type="project" value="TreeGrafter"/>
</dbReference>